<name>A0A131XAX2_9ACAR</name>
<evidence type="ECO:0000256" key="1">
    <source>
        <dbReference type="ARBA" id="ARBA00004173"/>
    </source>
</evidence>
<dbReference type="SUPFAM" id="SSF55811">
    <property type="entry name" value="Nudix"/>
    <property type="match status" value="1"/>
</dbReference>
<sequence>MALPSVKFAAARVPGRFLRNTICLLKTVYKNELALARSCSSAKASSGSAGWDLVGAVALERKPILSPELNALEKKYLEILRAIEVEGSLLSDHELQLIEDKKRRVDSDEGVAIKIQTAQDIEDEWTKKAEEFKPASRLTEADSKGDTRTTQRCLDQALLLVVNQKLGKGHRWILPQAVRVDGETMRQTAERALAEVCGPTLDVFFLGNAPAGCYSYNYPPEFQKNGTQGAKVFFFKAQFKTGALSVNDLKSLTKADDFAWLTYKELSSKMLPRYCRAVQSFLMAPEETPYQYLLDRALSSITWRKSSITPEIPRESKAAAVEVGKS</sequence>
<dbReference type="GO" id="GO:0003735">
    <property type="term" value="F:structural constituent of ribosome"/>
    <property type="evidence" value="ECO:0007669"/>
    <property type="project" value="InterPro"/>
</dbReference>
<dbReference type="GO" id="GO:0005762">
    <property type="term" value="C:mitochondrial large ribosomal subunit"/>
    <property type="evidence" value="ECO:0007669"/>
    <property type="project" value="TreeGrafter"/>
</dbReference>
<keyword evidence="3" id="KW-0809">Transit peptide</keyword>
<comment type="subcellular location">
    <subcellularLocation>
        <location evidence="1">Mitochondrion</location>
    </subcellularLocation>
</comment>
<organism evidence="10">
    <name type="scientific">Hyalomma excavatum</name>
    <dbReference type="NCBI Taxonomy" id="257692"/>
    <lineage>
        <taxon>Eukaryota</taxon>
        <taxon>Metazoa</taxon>
        <taxon>Ecdysozoa</taxon>
        <taxon>Arthropoda</taxon>
        <taxon>Chelicerata</taxon>
        <taxon>Arachnida</taxon>
        <taxon>Acari</taxon>
        <taxon>Parasitiformes</taxon>
        <taxon>Ixodida</taxon>
        <taxon>Ixodoidea</taxon>
        <taxon>Ixodidae</taxon>
        <taxon>Hyalomminae</taxon>
        <taxon>Hyalomma</taxon>
    </lineage>
</organism>
<dbReference type="PANTHER" id="PTHR13124">
    <property type="entry name" value="39S RIBOSOMAL PROTEIN L46, MITOCHONDRIAL PRECURSOR-RELATED"/>
    <property type="match status" value="1"/>
</dbReference>
<comment type="similarity">
    <text evidence="2">Belongs to the mitochondrion-specific ribosomal protein mL46 family.</text>
</comment>
<dbReference type="InterPro" id="IPR021757">
    <property type="entry name" value="Ribosomal_mL46_N"/>
</dbReference>
<dbReference type="Pfam" id="PF11788">
    <property type="entry name" value="MRP-L46"/>
    <property type="match status" value="1"/>
</dbReference>
<keyword evidence="6" id="KW-0687">Ribonucleoprotein</keyword>
<evidence type="ECO:0000256" key="2">
    <source>
        <dbReference type="ARBA" id="ARBA00009070"/>
    </source>
</evidence>
<evidence type="ECO:0000256" key="7">
    <source>
        <dbReference type="ARBA" id="ARBA00035190"/>
    </source>
</evidence>
<dbReference type="Gene3D" id="3.90.79.10">
    <property type="entry name" value="Nucleoside Triphosphate Pyrophosphohydrolase"/>
    <property type="match status" value="1"/>
</dbReference>
<dbReference type="EMBL" id="GEFH01004338">
    <property type="protein sequence ID" value="JAP64243.1"/>
    <property type="molecule type" value="mRNA"/>
</dbReference>
<evidence type="ECO:0000256" key="6">
    <source>
        <dbReference type="ARBA" id="ARBA00023274"/>
    </source>
</evidence>
<dbReference type="InterPro" id="IPR033650">
    <property type="entry name" value="Ribosomal_mL46_NUDIX"/>
</dbReference>
<dbReference type="InterPro" id="IPR040008">
    <property type="entry name" value="Ribosomal_mL46"/>
</dbReference>
<accession>A0A131XAX2</accession>
<dbReference type="InterPro" id="IPR015797">
    <property type="entry name" value="NUDIX_hydrolase-like_dom_sf"/>
</dbReference>
<evidence type="ECO:0000256" key="3">
    <source>
        <dbReference type="ARBA" id="ARBA00022946"/>
    </source>
</evidence>
<evidence type="ECO:0000256" key="5">
    <source>
        <dbReference type="ARBA" id="ARBA00023128"/>
    </source>
</evidence>
<dbReference type="PANTHER" id="PTHR13124:SF12">
    <property type="entry name" value="LARGE RIBOSOMAL SUBUNIT PROTEIN ML46"/>
    <property type="match status" value="1"/>
</dbReference>
<evidence type="ECO:0000313" key="10">
    <source>
        <dbReference type="EMBL" id="JAP64243.1"/>
    </source>
</evidence>
<dbReference type="GO" id="GO:0005743">
    <property type="term" value="C:mitochondrial inner membrane"/>
    <property type="evidence" value="ECO:0007669"/>
    <property type="project" value="UniProtKB-ARBA"/>
</dbReference>
<proteinExistence type="evidence at transcript level"/>
<dbReference type="FunFam" id="3.90.79.10:FF:000018">
    <property type="entry name" value="39S ribosomal protein L46, mitochondrial"/>
    <property type="match status" value="1"/>
</dbReference>
<keyword evidence="5" id="KW-0496">Mitochondrion</keyword>
<reference evidence="10" key="1">
    <citation type="journal article" date="2017" name="Ticks Tick Borne Dis.">
        <title>An insight into the sialome of Hyalomma excavatum.</title>
        <authorList>
            <person name="Ribeiro J.M."/>
            <person name="Slovak M."/>
            <person name="Francischetti I.M."/>
        </authorList>
    </citation>
    <scope>NUCLEOTIDE SEQUENCE</scope>
    <source>
        <strain evidence="10">Samish</strain>
        <tissue evidence="10">Salivary glands</tissue>
    </source>
</reference>
<dbReference type="CDD" id="cd04661">
    <property type="entry name" value="NUDIX_MRP_L46"/>
    <property type="match status" value="1"/>
</dbReference>
<protein>
    <recommendedName>
        <fullName evidence="7">Large ribosomal subunit protein mL46</fullName>
    </recommendedName>
    <alternativeName>
        <fullName evidence="8">39S ribosomal protein L46, mitochondrial</fullName>
    </alternativeName>
</protein>
<evidence type="ECO:0000256" key="4">
    <source>
        <dbReference type="ARBA" id="ARBA00022980"/>
    </source>
</evidence>
<evidence type="ECO:0000256" key="8">
    <source>
        <dbReference type="ARBA" id="ARBA00035534"/>
    </source>
</evidence>
<evidence type="ECO:0000259" key="9">
    <source>
        <dbReference type="Pfam" id="PF11788"/>
    </source>
</evidence>
<keyword evidence="4 10" id="KW-0689">Ribosomal protein</keyword>
<dbReference type="AlphaFoldDB" id="A0A131XAX2"/>
<feature type="domain" description="Large ribosomal subunit protein mL46 N-terminal" evidence="9">
    <location>
        <begin position="51"/>
        <end position="142"/>
    </location>
</feature>